<dbReference type="InterPro" id="IPR027417">
    <property type="entry name" value="P-loop_NTPase"/>
</dbReference>
<dbReference type="GO" id="GO:0006281">
    <property type="term" value="P:DNA repair"/>
    <property type="evidence" value="ECO:0007669"/>
    <property type="project" value="UniProtKB-KW"/>
</dbReference>
<keyword evidence="1" id="KW-0067">ATP-binding</keyword>
<dbReference type="GO" id="GO:0005524">
    <property type="term" value="F:ATP binding"/>
    <property type="evidence" value="ECO:0007669"/>
    <property type="project" value="UniProtKB-KW"/>
</dbReference>
<dbReference type="EC" id="5.6.2.3" evidence="1"/>
<keyword evidence="1" id="KW-0227">DNA damage</keyword>
<dbReference type="InterPro" id="IPR010285">
    <property type="entry name" value="DNA_helicase_pif1-like_DEAD"/>
</dbReference>
<dbReference type="EMBL" id="CAJNOK010027092">
    <property type="protein sequence ID" value="CAF1414088.1"/>
    <property type="molecule type" value="Genomic_DNA"/>
</dbReference>
<comment type="cofactor">
    <cofactor evidence="1">
        <name>Mg(2+)</name>
        <dbReference type="ChEBI" id="CHEBI:18420"/>
    </cofactor>
</comment>
<dbReference type="GO" id="GO:0000723">
    <property type="term" value="P:telomere maintenance"/>
    <property type="evidence" value="ECO:0007669"/>
    <property type="project" value="InterPro"/>
</dbReference>
<dbReference type="PANTHER" id="PTHR47642">
    <property type="entry name" value="ATP-DEPENDENT DNA HELICASE"/>
    <property type="match status" value="1"/>
</dbReference>
<dbReference type="GO" id="GO:0006310">
    <property type="term" value="P:DNA recombination"/>
    <property type="evidence" value="ECO:0007669"/>
    <property type="project" value="UniProtKB-KW"/>
</dbReference>
<dbReference type="GO" id="GO:0043139">
    <property type="term" value="F:5'-3' DNA helicase activity"/>
    <property type="evidence" value="ECO:0007669"/>
    <property type="project" value="UniProtKB-EC"/>
</dbReference>
<keyword evidence="1" id="KW-0234">DNA repair</keyword>
<dbReference type="Gene3D" id="3.40.50.300">
    <property type="entry name" value="P-loop containing nucleotide triphosphate hydrolases"/>
    <property type="match status" value="2"/>
</dbReference>
<keyword evidence="1" id="KW-0378">Hydrolase</keyword>
<organism evidence="4 5">
    <name type="scientific">Didymodactylos carnosus</name>
    <dbReference type="NCBI Taxonomy" id="1234261"/>
    <lineage>
        <taxon>Eukaryota</taxon>
        <taxon>Metazoa</taxon>
        <taxon>Spiralia</taxon>
        <taxon>Gnathifera</taxon>
        <taxon>Rotifera</taxon>
        <taxon>Eurotatoria</taxon>
        <taxon>Bdelloidea</taxon>
        <taxon>Philodinida</taxon>
        <taxon>Philodinidae</taxon>
        <taxon>Didymodactylos</taxon>
    </lineage>
</organism>
<evidence type="ECO:0000313" key="3">
    <source>
        <dbReference type="EMBL" id="CAF1414088.1"/>
    </source>
</evidence>
<evidence type="ECO:0000256" key="1">
    <source>
        <dbReference type="RuleBase" id="RU363044"/>
    </source>
</evidence>
<dbReference type="Proteomes" id="UP000677228">
    <property type="component" value="Unassembled WGS sequence"/>
</dbReference>
<dbReference type="EMBL" id="CAJOBA010048839">
    <property type="protein sequence ID" value="CAF4217058.1"/>
    <property type="molecule type" value="Genomic_DNA"/>
</dbReference>
<evidence type="ECO:0000313" key="5">
    <source>
        <dbReference type="Proteomes" id="UP000682733"/>
    </source>
</evidence>
<reference evidence="4" key="1">
    <citation type="submission" date="2021-02" db="EMBL/GenBank/DDBJ databases">
        <authorList>
            <person name="Nowell W R."/>
        </authorList>
    </citation>
    <scope>NUCLEOTIDE SEQUENCE</scope>
</reference>
<accession>A0A8S2SA82</accession>
<gene>
    <name evidence="3" type="ORF">OVA965_LOCUS33469</name>
    <name evidence="4" type="ORF">TMI583_LOCUS34358</name>
</gene>
<comment type="similarity">
    <text evidence="1">Belongs to the helicase family.</text>
</comment>
<protein>
    <recommendedName>
        <fullName evidence="1">ATP-dependent DNA helicase</fullName>
        <ecNumber evidence="1">5.6.2.3</ecNumber>
    </recommendedName>
</protein>
<keyword evidence="1" id="KW-0233">DNA recombination</keyword>
<dbReference type="GO" id="GO:0016787">
    <property type="term" value="F:hydrolase activity"/>
    <property type="evidence" value="ECO:0007669"/>
    <property type="project" value="UniProtKB-KW"/>
</dbReference>
<dbReference type="SUPFAM" id="SSF52540">
    <property type="entry name" value="P-loop containing nucleoside triphosphate hydrolases"/>
    <property type="match status" value="2"/>
</dbReference>
<dbReference type="PANTHER" id="PTHR47642:SF6">
    <property type="entry name" value="ATP-DEPENDENT DNA HELICASE"/>
    <property type="match status" value="1"/>
</dbReference>
<comment type="catalytic activity">
    <reaction evidence="1">
        <text>ATP + H2O = ADP + phosphate + H(+)</text>
        <dbReference type="Rhea" id="RHEA:13065"/>
        <dbReference type="ChEBI" id="CHEBI:15377"/>
        <dbReference type="ChEBI" id="CHEBI:15378"/>
        <dbReference type="ChEBI" id="CHEBI:30616"/>
        <dbReference type="ChEBI" id="CHEBI:43474"/>
        <dbReference type="ChEBI" id="CHEBI:456216"/>
        <dbReference type="EC" id="5.6.2.3"/>
    </reaction>
</comment>
<dbReference type="CDD" id="cd18809">
    <property type="entry name" value="SF1_C_RecD"/>
    <property type="match status" value="1"/>
</dbReference>
<feature type="domain" description="DNA helicase Pif1-like DEAD-box helicase" evidence="2">
    <location>
        <begin position="4"/>
        <end position="202"/>
    </location>
</feature>
<dbReference type="AlphaFoldDB" id="A0A8S2SA82"/>
<keyword evidence="1" id="KW-0347">Helicase</keyword>
<sequence>MCIPGTGGTGKSHLIQAITTYFKLTNRERALRKLAPTAVAASNIDGQTIHSFLVPVQGVHKSVRPGDSKVEREWQDVEYVFIDEMSMVGLNLLARLAATITIGKSAPAELPFGGVNLVLFGDYIQYSPVMDKALYTNLENELTTKAKKVKPLREVDIKYRAGRSIMLQINCVVKLTQQMRTVDQRYSELLDRLRLGTCTREDYELLCTRVVGPNNIVKSLNLPPWKDAVILVYLNELRTELNGMAVLDKCYEIAVPPVICVAEDTFKVETVNVPNFRSHVLSLPDNKTELLPGYLPLVPGMPVLLTNNIADELGISTGTSGIFRNLVYEASTENPKSDGKTITFPSGTVFIQKPLYALVEIPKSKLEEKLTLISKRSQVDVKPLLSKPVHKPLRNTRITATRKQLPFVPAYAITTHKSQGQTMAKIIVDLVYLTSKNAETASAYVPLSRAKRLEDLAIYRPFPYKSLLIQPTSDQTNELRRLETLNTQTLDRYQNARM</sequence>
<proteinExistence type="inferred from homology"/>
<evidence type="ECO:0000259" key="2">
    <source>
        <dbReference type="Pfam" id="PF05970"/>
    </source>
</evidence>
<evidence type="ECO:0000313" key="4">
    <source>
        <dbReference type="EMBL" id="CAF4217058.1"/>
    </source>
</evidence>
<keyword evidence="1" id="KW-0547">Nucleotide-binding</keyword>
<comment type="caution">
    <text evidence="4">The sequence shown here is derived from an EMBL/GenBank/DDBJ whole genome shotgun (WGS) entry which is preliminary data.</text>
</comment>
<dbReference type="Pfam" id="PF05970">
    <property type="entry name" value="PIF1"/>
    <property type="match status" value="1"/>
</dbReference>
<dbReference type="InterPro" id="IPR051055">
    <property type="entry name" value="PIF1_helicase"/>
</dbReference>
<dbReference type="Proteomes" id="UP000682733">
    <property type="component" value="Unassembled WGS sequence"/>
</dbReference>
<name>A0A8S2SA82_9BILA</name>